<dbReference type="Proteomes" id="UP000887116">
    <property type="component" value="Unassembled WGS sequence"/>
</dbReference>
<evidence type="ECO:0000313" key="4">
    <source>
        <dbReference type="Proteomes" id="UP000887116"/>
    </source>
</evidence>
<keyword evidence="2" id="KW-0812">Transmembrane</keyword>
<dbReference type="EMBL" id="BMAO01027246">
    <property type="protein sequence ID" value="GFR15465.1"/>
    <property type="molecule type" value="Genomic_DNA"/>
</dbReference>
<feature type="compositionally biased region" description="Basic residues" evidence="1">
    <location>
        <begin position="216"/>
        <end position="233"/>
    </location>
</feature>
<gene>
    <name evidence="3" type="ORF">TNCT_200701</name>
</gene>
<feature type="transmembrane region" description="Helical" evidence="2">
    <location>
        <begin position="12"/>
        <end position="36"/>
    </location>
</feature>
<sequence>MHLLWPFLISIIRFFTCGFYPWATAIVVLSLYLSFIEHTLNIWYIYIYSVVSKYTDVFVEFLTNRPSLATMRASLPAPPFVFDGTQISLTPKDPVGPSTTPVIQPRLDFEKLGKPSEFLRDHIGPSATPVIQPQLPFEKLGKPSEVPESETAQKPPDEHHQVAESSPGSPLDWSLHYSEEPAESYEGERMHETAENEYAGDFTSPIDQAEPEHVAKKMHSKRRRKKRATTKRRSVGDTKRGQLSSPDGQYGMVSRRKLGYCGRCWKIFNLPFREGLSRLRQPFTTRLGTPYGPPKYLLTLSQFVAEYGIGIPRRTSVR</sequence>
<evidence type="ECO:0008006" key="5">
    <source>
        <dbReference type="Google" id="ProtNLM"/>
    </source>
</evidence>
<feature type="region of interest" description="Disordered" evidence="1">
    <location>
        <begin position="202"/>
        <end position="249"/>
    </location>
</feature>
<dbReference type="AlphaFoldDB" id="A0A8X6J184"/>
<protein>
    <recommendedName>
        <fullName evidence="5">Transmembrane protein</fullName>
    </recommendedName>
</protein>
<organism evidence="3 4">
    <name type="scientific">Trichonephila clavata</name>
    <name type="common">Joro spider</name>
    <name type="synonym">Nephila clavata</name>
    <dbReference type="NCBI Taxonomy" id="2740835"/>
    <lineage>
        <taxon>Eukaryota</taxon>
        <taxon>Metazoa</taxon>
        <taxon>Ecdysozoa</taxon>
        <taxon>Arthropoda</taxon>
        <taxon>Chelicerata</taxon>
        <taxon>Arachnida</taxon>
        <taxon>Araneae</taxon>
        <taxon>Araneomorphae</taxon>
        <taxon>Entelegynae</taxon>
        <taxon>Araneoidea</taxon>
        <taxon>Nephilidae</taxon>
        <taxon>Trichonephila</taxon>
    </lineage>
</organism>
<evidence type="ECO:0000313" key="3">
    <source>
        <dbReference type="EMBL" id="GFR15465.1"/>
    </source>
</evidence>
<proteinExistence type="predicted"/>
<comment type="caution">
    <text evidence="3">The sequence shown here is derived from an EMBL/GenBank/DDBJ whole genome shotgun (WGS) entry which is preliminary data.</text>
</comment>
<reference evidence="3" key="1">
    <citation type="submission" date="2020-07" db="EMBL/GenBank/DDBJ databases">
        <title>Multicomponent nature underlies the extraordinary mechanical properties of spider dragline silk.</title>
        <authorList>
            <person name="Kono N."/>
            <person name="Nakamura H."/>
            <person name="Mori M."/>
            <person name="Yoshida Y."/>
            <person name="Ohtoshi R."/>
            <person name="Malay A.D."/>
            <person name="Moran D.A.P."/>
            <person name="Tomita M."/>
            <person name="Numata K."/>
            <person name="Arakawa K."/>
        </authorList>
    </citation>
    <scope>NUCLEOTIDE SEQUENCE</scope>
</reference>
<keyword evidence="4" id="KW-1185">Reference proteome</keyword>
<evidence type="ECO:0000256" key="1">
    <source>
        <dbReference type="SAM" id="MobiDB-lite"/>
    </source>
</evidence>
<dbReference type="OrthoDB" id="6430093at2759"/>
<evidence type="ECO:0000256" key="2">
    <source>
        <dbReference type="SAM" id="Phobius"/>
    </source>
</evidence>
<keyword evidence="2" id="KW-1133">Transmembrane helix</keyword>
<keyword evidence="2" id="KW-0472">Membrane</keyword>
<name>A0A8X6J184_TRICU</name>
<feature type="transmembrane region" description="Helical" evidence="2">
    <location>
        <begin position="42"/>
        <end position="62"/>
    </location>
</feature>
<feature type="region of interest" description="Disordered" evidence="1">
    <location>
        <begin position="123"/>
        <end position="175"/>
    </location>
</feature>
<accession>A0A8X6J184</accession>